<dbReference type="CDD" id="cd11913">
    <property type="entry name" value="SH3_BAIAP2L1"/>
    <property type="match status" value="1"/>
</dbReference>
<keyword evidence="4" id="KW-0597">Phosphoprotein</keyword>
<dbReference type="InterPro" id="IPR027267">
    <property type="entry name" value="AH/BAR_dom_sf"/>
</dbReference>
<evidence type="ECO:0000313" key="12">
    <source>
        <dbReference type="Proteomes" id="UP000314294"/>
    </source>
</evidence>
<dbReference type="GO" id="GO:0005856">
    <property type="term" value="C:cytoskeleton"/>
    <property type="evidence" value="ECO:0007669"/>
    <property type="project" value="UniProtKB-SubCell"/>
</dbReference>
<feature type="region of interest" description="Disordered" evidence="8">
    <location>
        <begin position="366"/>
        <end position="422"/>
    </location>
</feature>
<feature type="compositionally biased region" description="Polar residues" evidence="8">
    <location>
        <begin position="413"/>
        <end position="422"/>
    </location>
</feature>
<sequence length="458" mass="51313">MMSRAPDDVSKLTETTYKNVMEQFNPGLRNLVNLGKNYEKSVTAMTLAGKAYFDAVSKVGETAIVSPVSRELGVVLMEISEAHRKVYNEMEENATFKRYQSEHKVKQDSLERSQTDLKKLRRKSQGKHSSKYEIKENEYVETISSRQMDMQKFIAHGCREALIEEKRRFCFLVDKHCMFSYQISNFHEKAKEMLTVQLPSWQEKCSDITDVPDTVTTMIEELSPAPTPMPLVEHYNRNNVESRVPPPAPQLKAQISPLANMFNPEPRIPFSPPADHNSDQGSLGEVSLSSLSTSQSSGLNVGRRPRVRTIFPHTAGNNETLLSFEEGDTITLLIQEEKDGWLYGELEKTHQRGWFPSSYCRPHTEPVISNSNLGTPVRSRSVSSLQEQDEEEPVLLPPADYGDGSFSRPAAFSTPSPQNKQVSLVNGTAAPSFLGGGNPFATIKLRPTVTNDRSAPNV</sequence>
<evidence type="ECO:0000259" key="10">
    <source>
        <dbReference type="PROSITE" id="PS51338"/>
    </source>
</evidence>
<feature type="compositionally biased region" description="Basic and acidic residues" evidence="8">
    <location>
        <begin position="101"/>
        <end position="118"/>
    </location>
</feature>
<evidence type="ECO:0000256" key="2">
    <source>
        <dbReference type="ARBA" id="ARBA00022443"/>
    </source>
</evidence>
<evidence type="ECO:0000256" key="4">
    <source>
        <dbReference type="ARBA" id="ARBA00022553"/>
    </source>
</evidence>
<evidence type="ECO:0000256" key="7">
    <source>
        <dbReference type="PROSITE-ProRule" id="PRU00192"/>
    </source>
</evidence>
<dbReference type="EMBL" id="SRLO01000664">
    <property type="protein sequence ID" value="TNN49227.1"/>
    <property type="molecule type" value="Genomic_DNA"/>
</dbReference>
<protein>
    <submittedName>
        <fullName evidence="11">Brain-specific angiogenesis inhibitor 1-associated protein 2-like protein 1</fullName>
    </submittedName>
</protein>
<dbReference type="Pfam" id="PF14604">
    <property type="entry name" value="SH3_9"/>
    <property type="match status" value="1"/>
</dbReference>
<comment type="subcellular location">
    <subcellularLocation>
        <location evidence="1">Cytoplasm</location>
        <location evidence="1">Cytoskeleton</location>
    </subcellularLocation>
</comment>
<dbReference type="SUPFAM" id="SSF50044">
    <property type="entry name" value="SH3-domain"/>
    <property type="match status" value="1"/>
</dbReference>
<evidence type="ECO:0000256" key="5">
    <source>
        <dbReference type="ARBA" id="ARBA00023054"/>
    </source>
</evidence>
<dbReference type="InterPro" id="IPR001452">
    <property type="entry name" value="SH3_domain"/>
</dbReference>
<accession>A0A4Z2G6N8</accession>
<evidence type="ECO:0000256" key="6">
    <source>
        <dbReference type="ARBA" id="ARBA00023212"/>
    </source>
</evidence>
<name>A0A4Z2G6N8_9TELE</name>
<evidence type="ECO:0000256" key="3">
    <source>
        <dbReference type="ARBA" id="ARBA00022490"/>
    </source>
</evidence>
<comment type="caution">
    <text evidence="11">The sequence shown here is derived from an EMBL/GenBank/DDBJ whole genome shotgun (WGS) entry which is preliminary data.</text>
</comment>
<dbReference type="OrthoDB" id="3800937at2759"/>
<keyword evidence="2 7" id="KW-0728">SH3 domain</keyword>
<dbReference type="InterPro" id="IPR013606">
    <property type="entry name" value="I-BAR_dom"/>
</dbReference>
<evidence type="ECO:0000256" key="1">
    <source>
        <dbReference type="ARBA" id="ARBA00004245"/>
    </source>
</evidence>
<dbReference type="AlphaFoldDB" id="A0A4Z2G6N8"/>
<dbReference type="InterPro" id="IPR036028">
    <property type="entry name" value="SH3-like_dom_sf"/>
</dbReference>
<dbReference type="InterPro" id="IPR035592">
    <property type="entry name" value="IRTKS_SH3"/>
</dbReference>
<evidence type="ECO:0000313" key="11">
    <source>
        <dbReference type="EMBL" id="TNN49227.1"/>
    </source>
</evidence>
<gene>
    <name evidence="11" type="primary">Baiap2l1_0</name>
    <name evidence="11" type="ORF">EYF80_040593</name>
</gene>
<feature type="compositionally biased region" description="Low complexity" evidence="8">
    <location>
        <begin position="281"/>
        <end position="299"/>
    </location>
</feature>
<feature type="region of interest" description="Disordered" evidence="8">
    <location>
        <begin position="101"/>
        <end position="131"/>
    </location>
</feature>
<organism evidence="11 12">
    <name type="scientific">Liparis tanakae</name>
    <name type="common">Tanaka's snailfish</name>
    <dbReference type="NCBI Taxonomy" id="230148"/>
    <lineage>
        <taxon>Eukaryota</taxon>
        <taxon>Metazoa</taxon>
        <taxon>Chordata</taxon>
        <taxon>Craniata</taxon>
        <taxon>Vertebrata</taxon>
        <taxon>Euteleostomi</taxon>
        <taxon>Actinopterygii</taxon>
        <taxon>Neopterygii</taxon>
        <taxon>Teleostei</taxon>
        <taxon>Neoteleostei</taxon>
        <taxon>Acanthomorphata</taxon>
        <taxon>Eupercaria</taxon>
        <taxon>Perciformes</taxon>
        <taxon>Cottioidei</taxon>
        <taxon>Cottales</taxon>
        <taxon>Liparidae</taxon>
        <taxon>Liparis</taxon>
    </lineage>
</organism>
<dbReference type="PANTHER" id="PTHR14206">
    <property type="entry name" value="BRAIN-SPECIFIC ANGIOGENESIS INHIBITOR 1-ASSOCIATED PROTEIN 2"/>
    <property type="match status" value="1"/>
</dbReference>
<keyword evidence="12" id="KW-1185">Reference proteome</keyword>
<dbReference type="InterPro" id="IPR027681">
    <property type="entry name" value="IRSp53/IRTKS/Pinkbar"/>
</dbReference>
<feature type="domain" description="IMD" evidence="10">
    <location>
        <begin position="1"/>
        <end position="225"/>
    </location>
</feature>
<feature type="compositionally biased region" description="Polar residues" evidence="8">
    <location>
        <begin position="367"/>
        <end position="386"/>
    </location>
</feature>
<dbReference type="SMART" id="SM00326">
    <property type="entry name" value="SH3"/>
    <property type="match status" value="1"/>
</dbReference>
<feature type="compositionally biased region" description="Basic residues" evidence="8">
    <location>
        <begin position="119"/>
        <end position="129"/>
    </location>
</feature>
<dbReference type="FunFam" id="2.30.30.40:FF:000018">
    <property type="entry name" value="Brain-specific angiogenesis inhibitor 1-associated protein 2"/>
    <property type="match status" value="1"/>
</dbReference>
<feature type="region of interest" description="Disordered" evidence="8">
    <location>
        <begin position="436"/>
        <end position="458"/>
    </location>
</feature>
<dbReference type="GO" id="GO:0030838">
    <property type="term" value="P:positive regulation of actin filament polymerization"/>
    <property type="evidence" value="ECO:0007669"/>
    <property type="project" value="TreeGrafter"/>
</dbReference>
<dbReference type="Gene3D" id="1.20.1270.60">
    <property type="entry name" value="Arfaptin homology (AH) domain/BAR domain"/>
    <property type="match status" value="2"/>
</dbReference>
<proteinExistence type="predicted"/>
<keyword evidence="3" id="KW-0963">Cytoplasm</keyword>
<keyword evidence="5" id="KW-0175">Coiled coil</keyword>
<dbReference type="Gene3D" id="2.30.30.40">
    <property type="entry name" value="SH3 Domains"/>
    <property type="match status" value="1"/>
</dbReference>
<dbReference type="Proteomes" id="UP000314294">
    <property type="component" value="Unassembled WGS sequence"/>
</dbReference>
<dbReference type="GO" id="GO:0005829">
    <property type="term" value="C:cytosol"/>
    <property type="evidence" value="ECO:0007669"/>
    <property type="project" value="TreeGrafter"/>
</dbReference>
<dbReference type="GO" id="GO:0007009">
    <property type="term" value="P:plasma membrane organization"/>
    <property type="evidence" value="ECO:0007669"/>
    <property type="project" value="InterPro"/>
</dbReference>
<dbReference type="SUPFAM" id="SSF103657">
    <property type="entry name" value="BAR/IMD domain-like"/>
    <property type="match status" value="1"/>
</dbReference>
<dbReference type="GO" id="GO:0051017">
    <property type="term" value="P:actin filament bundle assembly"/>
    <property type="evidence" value="ECO:0007669"/>
    <property type="project" value="TreeGrafter"/>
</dbReference>
<dbReference type="GO" id="GO:0051764">
    <property type="term" value="P:actin crosslink formation"/>
    <property type="evidence" value="ECO:0007669"/>
    <property type="project" value="TreeGrafter"/>
</dbReference>
<dbReference type="GO" id="GO:0005654">
    <property type="term" value="C:nucleoplasm"/>
    <property type="evidence" value="ECO:0007669"/>
    <property type="project" value="TreeGrafter"/>
</dbReference>
<reference evidence="11 12" key="1">
    <citation type="submission" date="2019-03" db="EMBL/GenBank/DDBJ databases">
        <title>First draft genome of Liparis tanakae, snailfish: a comprehensive survey of snailfish specific genes.</title>
        <authorList>
            <person name="Kim W."/>
            <person name="Song I."/>
            <person name="Jeong J.-H."/>
            <person name="Kim D."/>
            <person name="Kim S."/>
            <person name="Ryu S."/>
            <person name="Song J.Y."/>
            <person name="Lee S.K."/>
        </authorList>
    </citation>
    <scope>NUCLEOTIDE SEQUENCE [LARGE SCALE GENOMIC DNA]</scope>
    <source>
        <tissue evidence="11">Muscle</tissue>
    </source>
</reference>
<dbReference type="PANTHER" id="PTHR14206:SF8">
    <property type="entry name" value="BAI1-ASSOCIATED PROTEIN 2-LIKE 1 ISOFORM X1"/>
    <property type="match status" value="1"/>
</dbReference>
<dbReference type="PROSITE" id="PS50002">
    <property type="entry name" value="SH3"/>
    <property type="match status" value="1"/>
</dbReference>
<evidence type="ECO:0000256" key="8">
    <source>
        <dbReference type="SAM" id="MobiDB-lite"/>
    </source>
</evidence>
<feature type="compositionally biased region" description="Polar residues" evidence="8">
    <location>
        <begin position="448"/>
        <end position="458"/>
    </location>
</feature>
<evidence type="ECO:0000259" key="9">
    <source>
        <dbReference type="PROSITE" id="PS50002"/>
    </source>
</evidence>
<feature type="region of interest" description="Disordered" evidence="8">
    <location>
        <begin position="263"/>
        <end position="300"/>
    </location>
</feature>
<feature type="domain" description="SH3" evidence="9">
    <location>
        <begin position="302"/>
        <end position="365"/>
    </location>
</feature>
<dbReference type="PROSITE" id="PS51338">
    <property type="entry name" value="IMD"/>
    <property type="match status" value="1"/>
</dbReference>
<keyword evidence="6" id="KW-0206">Cytoskeleton</keyword>
<dbReference type="Pfam" id="PF08397">
    <property type="entry name" value="IMD"/>
    <property type="match status" value="2"/>
</dbReference>